<dbReference type="Gene3D" id="3.40.50.150">
    <property type="entry name" value="Vaccinia Virus protein VP39"/>
    <property type="match status" value="1"/>
</dbReference>
<comment type="caution">
    <text evidence="1">The sequence shown here is derived from an EMBL/GenBank/DDBJ whole genome shotgun (WGS) entry which is preliminary data.</text>
</comment>
<keyword evidence="1" id="KW-0808">Transferase</keyword>
<dbReference type="SUPFAM" id="SSF53335">
    <property type="entry name" value="S-adenosyl-L-methionine-dependent methyltransferases"/>
    <property type="match status" value="1"/>
</dbReference>
<sequence>MEHKKTDNSIYRCPKCKVAFVHPQPSVDELNTYYTGMYQEKAISFNEVQMSRASKSIKGYLKRLKWNGEKSKGKTFLDLGGGLGYYSKAASEYGMSPILVEKDSVSVDFAKNKLNLKSIIKKDLNEFFSSNTEKYDVVFFRHVIEHVTEPNEVIESISSILKDDGIFIIETDNNAGIEILFKKGVKDFYLKLYTENFKNVSFSKLLSVRPFALDPPRHLFAFRMGNLSNLLEKNGIKLFIKDHYRLGHPVYWPNIHSPKIMYAIKAFSKFKLRTGIKLILEYFNLLYRILLQFLGLSSGICIYGKK</sequence>
<dbReference type="CDD" id="cd02440">
    <property type="entry name" value="AdoMet_MTases"/>
    <property type="match status" value="1"/>
</dbReference>
<dbReference type="GO" id="GO:0032259">
    <property type="term" value="P:methylation"/>
    <property type="evidence" value="ECO:0007669"/>
    <property type="project" value="UniProtKB-KW"/>
</dbReference>
<keyword evidence="1" id="KW-0489">Methyltransferase</keyword>
<keyword evidence="2" id="KW-1185">Reference proteome</keyword>
<dbReference type="GO" id="GO:0008168">
    <property type="term" value="F:methyltransferase activity"/>
    <property type="evidence" value="ECO:0007669"/>
    <property type="project" value="UniProtKB-KW"/>
</dbReference>
<evidence type="ECO:0000313" key="1">
    <source>
        <dbReference type="EMBL" id="MBO3116693.1"/>
    </source>
</evidence>
<dbReference type="EMBL" id="JAGEVF010000005">
    <property type="protein sequence ID" value="MBO3116693.1"/>
    <property type="molecule type" value="Genomic_DNA"/>
</dbReference>
<gene>
    <name evidence="1" type="ORF">J4050_08045</name>
</gene>
<organism evidence="1 2">
    <name type="scientific">Winogradskyella pelagia</name>
    <dbReference type="NCBI Taxonomy" id="2819984"/>
    <lineage>
        <taxon>Bacteria</taxon>
        <taxon>Pseudomonadati</taxon>
        <taxon>Bacteroidota</taxon>
        <taxon>Flavobacteriia</taxon>
        <taxon>Flavobacteriales</taxon>
        <taxon>Flavobacteriaceae</taxon>
        <taxon>Winogradskyella</taxon>
    </lineage>
</organism>
<dbReference type="InterPro" id="IPR029063">
    <property type="entry name" value="SAM-dependent_MTases_sf"/>
</dbReference>
<proteinExistence type="predicted"/>
<protein>
    <submittedName>
        <fullName evidence="1">Class I SAM-dependent methyltransferase</fullName>
    </submittedName>
</protein>
<name>A0ABS3T1R7_9FLAO</name>
<dbReference type="PANTHER" id="PTHR43861:SF6">
    <property type="entry name" value="METHYLTRANSFERASE TYPE 11"/>
    <property type="match status" value="1"/>
</dbReference>
<reference evidence="1 2" key="1">
    <citation type="submission" date="2021-03" db="EMBL/GenBank/DDBJ databases">
        <title>Winogradskyella sp. nov., isolated from costal sediment.</title>
        <authorList>
            <person name="Gao C."/>
        </authorList>
    </citation>
    <scope>NUCLEOTIDE SEQUENCE [LARGE SCALE GENOMIC DNA]</scope>
    <source>
        <strain evidence="1 2">DF17</strain>
    </source>
</reference>
<dbReference type="Pfam" id="PF13489">
    <property type="entry name" value="Methyltransf_23"/>
    <property type="match status" value="1"/>
</dbReference>
<dbReference type="Proteomes" id="UP000676776">
    <property type="component" value="Unassembled WGS sequence"/>
</dbReference>
<evidence type="ECO:0000313" key="2">
    <source>
        <dbReference type="Proteomes" id="UP000676776"/>
    </source>
</evidence>
<dbReference type="PANTHER" id="PTHR43861">
    <property type="entry name" value="TRANS-ACONITATE 2-METHYLTRANSFERASE-RELATED"/>
    <property type="match status" value="1"/>
</dbReference>
<dbReference type="RefSeq" id="WP_208154060.1">
    <property type="nucleotide sequence ID" value="NZ_JAGEVF010000005.1"/>
</dbReference>
<accession>A0ABS3T1R7</accession>